<comment type="caution">
    <text evidence="2">The sequence shown here is derived from an EMBL/GenBank/DDBJ whole genome shotgun (WGS) entry which is preliminary data.</text>
</comment>
<organism evidence="2 3">
    <name type="scientific">Catellatospora bangladeshensis</name>
    <dbReference type="NCBI Taxonomy" id="310355"/>
    <lineage>
        <taxon>Bacteria</taxon>
        <taxon>Bacillati</taxon>
        <taxon>Actinomycetota</taxon>
        <taxon>Actinomycetes</taxon>
        <taxon>Micromonosporales</taxon>
        <taxon>Micromonosporaceae</taxon>
        <taxon>Catellatospora</taxon>
    </lineage>
</organism>
<evidence type="ECO:0000313" key="2">
    <source>
        <dbReference type="EMBL" id="GIF81531.1"/>
    </source>
</evidence>
<evidence type="ECO:0000313" key="3">
    <source>
        <dbReference type="Proteomes" id="UP000601223"/>
    </source>
</evidence>
<reference evidence="2 3" key="1">
    <citation type="submission" date="2021-01" db="EMBL/GenBank/DDBJ databases">
        <title>Whole genome shotgun sequence of Catellatospora bangladeshensis NBRC 107357.</title>
        <authorList>
            <person name="Komaki H."/>
            <person name="Tamura T."/>
        </authorList>
    </citation>
    <scope>NUCLEOTIDE SEQUENCE [LARGE SCALE GENOMIC DNA]</scope>
    <source>
        <strain evidence="2 3">NBRC 107357</strain>
    </source>
</reference>
<evidence type="ECO:0000256" key="1">
    <source>
        <dbReference type="SAM" id="MobiDB-lite"/>
    </source>
</evidence>
<feature type="region of interest" description="Disordered" evidence="1">
    <location>
        <begin position="1"/>
        <end position="22"/>
    </location>
</feature>
<gene>
    <name evidence="2" type="ORF">Cba03nite_28800</name>
</gene>
<protein>
    <submittedName>
        <fullName evidence="2">Uncharacterized protein</fullName>
    </submittedName>
</protein>
<proteinExistence type="predicted"/>
<feature type="compositionally biased region" description="Pro residues" evidence="1">
    <location>
        <begin position="1"/>
        <end position="12"/>
    </location>
</feature>
<accession>A0A8J3JC30</accession>
<keyword evidence="3" id="KW-1185">Reference proteome</keyword>
<dbReference type="AlphaFoldDB" id="A0A8J3JC30"/>
<dbReference type="Proteomes" id="UP000601223">
    <property type="component" value="Unassembled WGS sequence"/>
</dbReference>
<dbReference type="EMBL" id="BONF01000014">
    <property type="protein sequence ID" value="GIF81531.1"/>
    <property type="molecule type" value="Genomic_DNA"/>
</dbReference>
<dbReference type="RefSeq" id="WP_203745999.1">
    <property type="nucleotide sequence ID" value="NZ_BONF01000014.1"/>
</dbReference>
<name>A0A8J3JC30_9ACTN</name>
<sequence>MTTSPPPAPHDPSPYQERTDGSYANTAAETFTTAEARHGIVLVTGPCPQCRGEMEIVLVNTVFAGRDDGPAPPPPDGSSDPSSRLFICTCPLEHAGRPEGYSGCGAYWKMIVEVAA</sequence>